<accession>A0A391NYW7</accession>
<dbReference type="Gene3D" id="2.120.10.80">
    <property type="entry name" value="Kelch-type beta propeller"/>
    <property type="match status" value="1"/>
</dbReference>
<keyword evidence="4" id="KW-1185">Reference proteome</keyword>
<dbReference type="AlphaFoldDB" id="A0A391NYW7"/>
<organism evidence="3 4">
    <name type="scientific">Kipferlia bialata</name>
    <dbReference type="NCBI Taxonomy" id="797122"/>
    <lineage>
        <taxon>Eukaryota</taxon>
        <taxon>Metamonada</taxon>
        <taxon>Carpediemonas-like organisms</taxon>
        <taxon>Kipferlia</taxon>
    </lineage>
</organism>
<dbReference type="SUPFAM" id="SSF117281">
    <property type="entry name" value="Kelch motif"/>
    <property type="match status" value="1"/>
</dbReference>
<dbReference type="EMBL" id="BDIP01006635">
    <property type="protein sequence ID" value="GCA64238.1"/>
    <property type="molecule type" value="Genomic_DNA"/>
</dbReference>
<gene>
    <name evidence="3" type="ORF">KIPB_013685</name>
</gene>
<evidence type="ECO:0000313" key="3">
    <source>
        <dbReference type="EMBL" id="GCA64238.1"/>
    </source>
</evidence>
<dbReference type="SMART" id="SM00612">
    <property type="entry name" value="Kelch"/>
    <property type="match status" value="2"/>
</dbReference>
<reference evidence="3 4" key="1">
    <citation type="journal article" date="2018" name="PLoS ONE">
        <title>The draft genome of Kipferlia bialata reveals reductive genome evolution in fornicate parasites.</title>
        <authorList>
            <person name="Tanifuji G."/>
            <person name="Takabayashi S."/>
            <person name="Kume K."/>
            <person name="Takagi M."/>
            <person name="Nakayama T."/>
            <person name="Kamikawa R."/>
            <person name="Inagaki Y."/>
            <person name="Hashimoto T."/>
        </authorList>
    </citation>
    <scope>NUCLEOTIDE SEQUENCE [LARGE SCALE GENOMIC DNA]</scope>
    <source>
        <strain evidence="3">NY0173</strain>
    </source>
</reference>
<evidence type="ECO:0000256" key="1">
    <source>
        <dbReference type="ARBA" id="ARBA00022441"/>
    </source>
</evidence>
<sequence length="220" mass="24370">MGDIEYHSQAVGHKYKYWGALAYLGPLGEDGRSPAACLKEGEKRMALIVGPNDCNPQNNCMIVTLDFKSRKLSSEAVSCPIDPHREFLTGTRLGERVYVFGGRYPASDDLYCYTITSKSWRKVSKKGRWPPPRCEHVSFTLEGKLYIAGGYPSFKDCWCLDPETETWTQLADAPVDRYFFFSGAAVVGDTAHIVGGCHGTMHLTFTAQGVWGKETPIPSG</sequence>
<dbReference type="Proteomes" id="UP000265618">
    <property type="component" value="Unassembled WGS sequence"/>
</dbReference>
<comment type="caution">
    <text evidence="3">The sequence shown here is derived from an EMBL/GenBank/DDBJ whole genome shotgun (WGS) entry which is preliminary data.</text>
</comment>
<keyword evidence="2" id="KW-0677">Repeat</keyword>
<evidence type="ECO:0000256" key="2">
    <source>
        <dbReference type="ARBA" id="ARBA00022737"/>
    </source>
</evidence>
<name>A0A391NYW7_9EUKA</name>
<dbReference type="InterPro" id="IPR015915">
    <property type="entry name" value="Kelch-typ_b-propeller"/>
</dbReference>
<dbReference type="InterPro" id="IPR006652">
    <property type="entry name" value="Kelch_1"/>
</dbReference>
<dbReference type="PANTHER" id="PTHR46093">
    <property type="entry name" value="ACYL-COA-BINDING DOMAIN-CONTAINING PROTEIN 5"/>
    <property type="match status" value="1"/>
</dbReference>
<evidence type="ECO:0000313" key="4">
    <source>
        <dbReference type="Proteomes" id="UP000265618"/>
    </source>
</evidence>
<dbReference type="Pfam" id="PF24681">
    <property type="entry name" value="Kelch_KLHDC2_KLHL20_DRC7"/>
    <property type="match status" value="1"/>
</dbReference>
<keyword evidence="1" id="KW-0880">Kelch repeat</keyword>
<proteinExistence type="predicted"/>
<feature type="non-terminal residue" evidence="3">
    <location>
        <position position="220"/>
    </location>
</feature>
<dbReference type="OrthoDB" id="10250130at2759"/>
<protein>
    <submittedName>
        <fullName evidence="3">Uncharacterized protein</fullName>
    </submittedName>
</protein>
<dbReference type="PANTHER" id="PTHR46093:SF18">
    <property type="entry name" value="FIBRONECTIN TYPE-III DOMAIN-CONTAINING PROTEIN"/>
    <property type="match status" value="1"/>
</dbReference>